<evidence type="ECO:0000313" key="2">
    <source>
        <dbReference type="Proteomes" id="UP000443153"/>
    </source>
</evidence>
<dbReference type="EMBL" id="WKJH01000002">
    <property type="protein sequence ID" value="MRX63330.1"/>
    <property type="molecule type" value="Genomic_DNA"/>
</dbReference>
<dbReference type="InterPro" id="IPR029044">
    <property type="entry name" value="Nucleotide-diphossugar_trans"/>
</dbReference>
<comment type="caution">
    <text evidence="1">The sequence shown here is derived from an EMBL/GenBank/DDBJ whole genome shotgun (WGS) entry which is preliminary data.</text>
</comment>
<dbReference type="RefSeq" id="WP_154364019.1">
    <property type="nucleotide sequence ID" value="NZ_WKJH01000002.1"/>
</dbReference>
<proteinExistence type="predicted"/>
<name>A0A6I2MLD2_9FLAO</name>
<dbReference type="OrthoDB" id="9785375at2"/>
<protein>
    <submittedName>
        <fullName evidence="1">Sugar transferase</fullName>
    </submittedName>
</protein>
<dbReference type="AlphaFoldDB" id="A0A6I2MLD2"/>
<reference evidence="1 2" key="1">
    <citation type="submission" date="2019-11" db="EMBL/GenBank/DDBJ databases">
        <title>Maribacter lutea sp. nov., a marine bacterium isolated from intertidal sand.</title>
        <authorList>
            <person name="Liu A."/>
        </authorList>
    </citation>
    <scope>NUCLEOTIDE SEQUENCE [LARGE SCALE GENOMIC DNA]</scope>
    <source>
        <strain evidence="1 2">RZ05</strain>
    </source>
</reference>
<accession>A0A6I2MLD2</accession>
<sequence length="302" mass="34767">MEKSPILLFTYKRLEALKNTIGALQKNNLAESSELYIFSDGPKSEKDAERIGEVRAFLKTIRGFKAVHISESMVNKGLANSIIDGVSQILKTSETVIVLEDDLLTTPNFLKYMNDALAYYKTVGKAFSISGYSFDLRCSEDPQHSTYFLNRGWSWGWATWRDRWEKVDWEVSDYSSFARDKKLQKKFAEGGSDLNKMLREQMTGQLDSWAIRWFYHQFKVGGVTLYPLGSKVYNNGFDEFATHTSGSDKRYVPYLDTTHKMDFIFPEAAEIHPEYQRMFNKKMGIISRVRSKIGTILKKLGI</sequence>
<dbReference type="Proteomes" id="UP000443153">
    <property type="component" value="Unassembled WGS sequence"/>
</dbReference>
<dbReference type="SUPFAM" id="SSF53448">
    <property type="entry name" value="Nucleotide-diphospho-sugar transferases"/>
    <property type="match status" value="1"/>
</dbReference>
<gene>
    <name evidence="1" type="ORF">GJ691_04020</name>
</gene>
<organism evidence="1 2">
    <name type="scientific">Maribacter luteus</name>
    <dbReference type="NCBI Taxonomy" id="2594478"/>
    <lineage>
        <taxon>Bacteria</taxon>
        <taxon>Pseudomonadati</taxon>
        <taxon>Bacteroidota</taxon>
        <taxon>Flavobacteriia</taxon>
        <taxon>Flavobacteriales</taxon>
        <taxon>Flavobacteriaceae</taxon>
        <taxon>Maribacter</taxon>
    </lineage>
</organism>
<dbReference type="Gene3D" id="3.90.550.10">
    <property type="entry name" value="Spore Coat Polysaccharide Biosynthesis Protein SpsA, Chain A"/>
    <property type="match status" value="1"/>
</dbReference>
<dbReference type="GO" id="GO:0016740">
    <property type="term" value="F:transferase activity"/>
    <property type="evidence" value="ECO:0007669"/>
    <property type="project" value="UniProtKB-KW"/>
</dbReference>
<keyword evidence="1" id="KW-0808">Transferase</keyword>
<evidence type="ECO:0000313" key="1">
    <source>
        <dbReference type="EMBL" id="MRX63330.1"/>
    </source>
</evidence>
<keyword evidence="2" id="KW-1185">Reference proteome</keyword>